<sequence>MPKQAYTQKFRKEWLQEGFCKDWIMEIPGDANNARCKYCNSVFRAKLYDIKEHAKMNRVVLPTQAHRIDPFTCNLEEYLSPRITLGYEAEKKLLESSITPDQEKNLRNRCSEFLIELIRQLRQRLPDNIKVLKTMSVLSVSQTLSVVKDSICPLLESMNFSSEIIAKADMQWSNITLIKWSETKDTVKFWVEVLQYKDAANSVPFLELATCALTIVSLPHSNAEVERIFSQMNLVKNKLRNKMKTDTVNAILHIRYGLKRMEKTCSTYEFPNDVLDSVKGNTKYLTRTASPDQPSTSSPDQPTASSGYVMADEDAEQQDIFIEEL</sequence>
<dbReference type="Pfam" id="PF05699">
    <property type="entry name" value="Dimer_Tnp_hAT"/>
    <property type="match status" value="1"/>
</dbReference>
<dbReference type="InterPro" id="IPR008906">
    <property type="entry name" value="HATC_C_dom"/>
</dbReference>
<dbReference type="PANTHER" id="PTHR46880">
    <property type="entry name" value="RAS-ASSOCIATING DOMAIN-CONTAINING PROTEIN"/>
    <property type="match status" value="1"/>
</dbReference>
<gene>
    <name evidence="3" type="ORF">Pcinc_021562</name>
</gene>
<feature type="region of interest" description="Disordered" evidence="1">
    <location>
        <begin position="286"/>
        <end position="310"/>
    </location>
</feature>
<accession>A0AAE1KHC9</accession>
<protein>
    <recommendedName>
        <fullName evidence="2">HAT C-terminal dimerisation domain-containing protein</fullName>
    </recommendedName>
</protein>
<evidence type="ECO:0000256" key="1">
    <source>
        <dbReference type="SAM" id="MobiDB-lite"/>
    </source>
</evidence>
<dbReference type="PANTHER" id="PTHR46880:SF5">
    <property type="entry name" value="DUF4371 DOMAIN-CONTAINING PROTEIN"/>
    <property type="match status" value="1"/>
</dbReference>
<dbReference type="GO" id="GO:0046983">
    <property type="term" value="F:protein dimerization activity"/>
    <property type="evidence" value="ECO:0007669"/>
    <property type="project" value="InterPro"/>
</dbReference>
<evidence type="ECO:0000259" key="2">
    <source>
        <dbReference type="Pfam" id="PF05699"/>
    </source>
</evidence>
<dbReference type="InterPro" id="IPR012337">
    <property type="entry name" value="RNaseH-like_sf"/>
</dbReference>
<comment type="caution">
    <text evidence="3">The sequence shown here is derived from an EMBL/GenBank/DDBJ whole genome shotgun (WGS) entry which is preliminary data.</text>
</comment>
<evidence type="ECO:0000313" key="4">
    <source>
        <dbReference type="Proteomes" id="UP001286313"/>
    </source>
</evidence>
<dbReference type="Proteomes" id="UP001286313">
    <property type="component" value="Unassembled WGS sequence"/>
</dbReference>
<evidence type="ECO:0000313" key="3">
    <source>
        <dbReference type="EMBL" id="KAK3873429.1"/>
    </source>
</evidence>
<dbReference type="AlphaFoldDB" id="A0AAE1KHC9"/>
<dbReference type="SUPFAM" id="SSF53098">
    <property type="entry name" value="Ribonuclease H-like"/>
    <property type="match status" value="1"/>
</dbReference>
<feature type="compositionally biased region" description="Low complexity" evidence="1">
    <location>
        <begin position="289"/>
        <end position="306"/>
    </location>
</feature>
<feature type="domain" description="HAT C-terminal dimerisation" evidence="2">
    <location>
        <begin position="190"/>
        <end position="256"/>
    </location>
</feature>
<dbReference type="EMBL" id="JAWQEG010002224">
    <property type="protein sequence ID" value="KAK3873429.1"/>
    <property type="molecule type" value="Genomic_DNA"/>
</dbReference>
<proteinExistence type="predicted"/>
<organism evidence="3 4">
    <name type="scientific">Petrolisthes cinctipes</name>
    <name type="common">Flat porcelain crab</name>
    <dbReference type="NCBI Taxonomy" id="88211"/>
    <lineage>
        <taxon>Eukaryota</taxon>
        <taxon>Metazoa</taxon>
        <taxon>Ecdysozoa</taxon>
        <taxon>Arthropoda</taxon>
        <taxon>Crustacea</taxon>
        <taxon>Multicrustacea</taxon>
        <taxon>Malacostraca</taxon>
        <taxon>Eumalacostraca</taxon>
        <taxon>Eucarida</taxon>
        <taxon>Decapoda</taxon>
        <taxon>Pleocyemata</taxon>
        <taxon>Anomura</taxon>
        <taxon>Galatheoidea</taxon>
        <taxon>Porcellanidae</taxon>
        <taxon>Petrolisthes</taxon>
    </lineage>
</organism>
<name>A0AAE1KHC9_PETCI</name>
<keyword evidence="4" id="KW-1185">Reference proteome</keyword>
<reference evidence="3" key="1">
    <citation type="submission" date="2023-10" db="EMBL/GenBank/DDBJ databases">
        <title>Genome assemblies of two species of porcelain crab, Petrolisthes cinctipes and Petrolisthes manimaculis (Anomura: Porcellanidae).</title>
        <authorList>
            <person name="Angst P."/>
        </authorList>
    </citation>
    <scope>NUCLEOTIDE SEQUENCE</scope>
    <source>
        <strain evidence="3">PB745_01</strain>
        <tissue evidence="3">Gill</tissue>
    </source>
</reference>